<evidence type="ECO:0000259" key="1">
    <source>
        <dbReference type="PROSITE" id="PS51186"/>
    </source>
</evidence>
<dbReference type="EMBL" id="AEWZ01000002">
    <property type="protein sequence ID" value="EGC25060.1"/>
    <property type="molecule type" value="Genomic_DNA"/>
</dbReference>
<name>A0ABC9PDX8_STRSA</name>
<dbReference type="SUPFAM" id="SSF55729">
    <property type="entry name" value="Acyl-CoA N-acyltransferases (Nat)"/>
    <property type="match status" value="1"/>
</dbReference>
<organism evidence="2 3">
    <name type="scientific">Streptococcus sanguinis SK405</name>
    <dbReference type="NCBI Taxonomy" id="888817"/>
    <lineage>
        <taxon>Bacteria</taxon>
        <taxon>Bacillati</taxon>
        <taxon>Bacillota</taxon>
        <taxon>Bacilli</taxon>
        <taxon>Lactobacillales</taxon>
        <taxon>Streptococcaceae</taxon>
        <taxon>Streptococcus</taxon>
    </lineage>
</organism>
<sequence length="153" mass="17325">MIDQLTVQEYQKEDTKVLPPLYKVLGYSAEKDELQSRLRDILVNPAYGCLVAEKESQILGFIGYAKLYFFVSTAFYYQILALAVSRNARWQGIATSLMDKVKKIASQDGAKAMALNNGVNDERLVAHAFYQKHGFRQTSLANVEEDEYGKEKS</sequence>
<dbReference type="InterPro" id="IPR000182">
    <property type="entry name" value="GNAT_dom"/>
</dbReference>
<dbReference type="InterPro" id="IPR016181">
    <property type="entry name" value="Acyl_CoA_acyltransferase"/>
</dbReference>
<feature type="domain" description="N-acetyltransferase" evidence="1">
    <location>
        <begin position="5"/>
        <end position="153"/>
    </location>
</feature>
<reference evidence="2 3" key="1">
    <citation type="submission" date="2011-01" db="EMBL/GenBank/DDBJ databases">
        <authorList>
            <person name="Muzny D."/>
            <person name="Qin X."/>
            <person name="Buhay C."/>
            <person name="Dugan-Rocha S."/>
            <person name="Ding Y."/>
            <person name="Chen G."/>
            <person name="Hawes A."/>
            <person name="Holder M."/>
            <person name="Jhangiani S."/>
            <person name="Johnson A."/>
            <person name="Khan Z."/>
            <person name="Li Z."/>
            <person name="Liu W."/>
            <person name="Liu X."/>
            <person name="Perez L."/>
            <person name="Shen H."/>
            <person name="Wang Q."/>
            <person name="Watt J."/>
            <person name="Xi L."/>
            <person name="Xin Y."/>
            <person name="Zhou J."/>
            <person name="Deng J."/>
            <person name="Jiang H."/>
            <person name="Liu Y."/>
            <person name="Qu J."/>
            <person name="Song X.-Z."/>
            <person name="Zhang L."/>
            <person name="Villasana D."/>
            <person name="Johnson A."/>
            <person name="Liu J."/>
            <person name="Liyanage D."/>
            <person name="Lorensuhewa L."/>
            <person name="Robinson T."/>
            <person name="Song A."/>
            <person name="Song B.-B."/>
            <person name="Dinh H."/>
            <person name="Thornton R."/>
            <person name="Coyle M."/>
            <person name="Francisco L."/>
            <person name="Jackson L."/>
            <person name="Javaid M."/>
            <person name="Korchina V."/>
            <person name="Kovar C."/>
            <person name="Mata R."/>
            <person name="Mathew T."/>
            <person name="Ngo R."/>
            <person name="Nguyen L."/>
            <person name="Nguyen N."/>
            <person name="Okwuonu G."/>
            <person name="Ongeri F."/>
            <person name="Pham C."/>
            <person name="Simmons D."/>
            <person name="Wilczek-Boney K."/>
            <person name="Hale W."/>
            <person name="Jakkamsetti A."/>
            <person name="Pham P."/>
            <person name="Ruth R."/>
            <person name="San Lucas F."/>
            <person name="Warren J."/>
            <person name="Zhang J."/>
            <person name="Zhao Z."/>
            <person name="Zhou C."/>
            <person name="Zhu D."/>
            <person name="Lee S."/>
            <person name="Bess C."/>
            <person name="Blankenburg K."/>
            <person name="Forbes L."/>
            <person name="Fu Q."/>
            <person name="Gubbala S."/>
            <person name="Hirani K."/>
            <person name="Jayaseelan J.C."/>
            <person name="Lara F."/>
            <person name="Munidasa M."/>
            <person name="Palculict T."/>
            <person name="Patil S."/>
            <person name="Pu L.-L."/>
            <person name="Saada N."/>
            <person name="Tang L."/>
            <person name="Weissenberger G."/>
            <person name="Zhu Y."/>
            <person name="Hemphill L."/>
            <person name="Shang Y."/>
            <person name="Youmans B."/>
            <person name="Ayvaz T."/>
            <person name="Ross M."/>
            <person name="Santibanez J."/>
            <person name="Aqrawi P."/>
            <person name="Gross S."/>
            <person name="Joshi V."/>
            <person name="Fowler G."/>
            <person name="Nazareth L."/>
            <person name="Reid J."/>
            <person name="Worley K."/>
            <person name="Petrosino J."/>
            <person name="Highlander S."/>
            <person name="Gibbs R."/>
        </authorList>
    </citation>
    <scope>NUCLEOTIDE SEQUENCE [LARGE SCALE GENOMIC DNA]</scope>
    <source>
        <strain evidence="2 3">SK405</strain>
    </source>
</reference>
<evidence type="ECO:0000313" key="2">
    <source>
        <dbReference type="EMBL" id="EGC25060.1"/>
    </source>
</evidence>
<accession>A0ABC9PDX8</accession>
<dbReference type="Proteomes" id="UP000003857">
    <property type="component" value="Unassembled WGS sequence"/>
</dbReference>
<dbReference type="CDD" id="cd04301">
    <property type="entry name" value="NAT_SF"/>
    <property type="match status" value="1"/>
</dbReference>
<dbReference type="Gene3D" id="3.40.630.30">
    <property type="match status" value="1"/>
</dbReference>
<proteinExistence type="predicted"/>
<dbReference type="PROSITE" id="PS51186">
    <property type="entry name" value="GNAT"/>
    <property type="match status" value="1"/>
</dbReference>
<dbReference type="GeneID" id="48425344"/>
<comment type="caution">
    <text evidence="2">The sequence shown here is derived from an EMBL/GenBank/DDBJ whole genome shotgun (WGS) entry which is preliminary data.</text>
</comment>
<gene>
    <name evidence="2" type="ORF">HMPREF9390_0849</name>
</gene>
<dbReference type="Pfam" id="PF00583">
    <property type="entry name" value="Acetyltransf_1"/>
    <property type="match status" value="1"/>
</dbReference>
<evidence type="ECO:0000313" key="3">
    <source>
        <dbReference type="Proteomes" id="UP000003857"/>
    </source>
</evidence>
<dbReference type="AlphaFoldDB" id="A0ABC9PDX8"/>
<protein>
    <submittedName>
        <fullName evidence="2">Acetyltransferase, GNAT family</fullName>
    </submittedName>
</protein>
<dbReference type="PANTHER" id="PTHR43072">
    <property type="entry name" value="N-ACETYLTRANSFERASE"/>
    <property type="match status" value="1"/>
</dbReference>
<dbReference type="RefSeq" id="WP_002900584.1">
    <property type="nucleotide sequence ID" value="NZ_GL872311.1"/>
</dbReference>
<dbReference type="PANTHER" id="PTHR43072:SF60">
    <property type="entry name" value="L-2,4-DIAMINOBUTYRIC ACID ACETYLTRANSFERASE"/>
    <property type="match status" value="1"/>
</dbReference>